<sequence>MLEQMKKDAKFSEDRRYRYVLSRIWDDSLPKIMFIGLNPSTADENEDDSTINKCINYAKKWNYGGIYMLNLFAFVDTYQNELYYEKDPIGELNNKYLKEYARLSEKIVVAWGNNGAYKGRSKEVYDMFNHLYCLKINKTGEPHHPLYISSNIELQEYKRRA</sequence>
<reference evidence="1 2" key="1">
    <citation type="submission" date="2014-08" db="EMBL/GenBank/DDBJ databases">
        <title>Chaperone-usher fimbriae in a diverse selection of Gallibacterium genomes.</title>
        <authorList>
            <person name="Kudirkiene E."/>
            <person name="Bager R.J."/>
            <person name="Johnson T.J."/>
            <person name="Bojesen A.M."/>
        </authorList>
    </citation>
    <scope>NUCLEOTIDE SEQUENCE [LARGE SCALE GENOMIC DNA]</scope>
    <source>
        <strain evidence="1 2">CCM5976</strain>
    </source>
</reference>
<evidence type="ECO:0000313" key="1">
    <source>
        <dbReference type="EMBL" id="KGQ33727.1"/>
    </source>
</evidence>
<evidence type="ECO:0008006" key="3">
    <source>
        <dbReference type="Google" id="ProtNLM"/>
    </source>
</evidence>
<dbReference type="GeneID" id="77263793"/>
<dbReference type="Proteomes" id="UP000030418">
    <property type="component" value="Unassembled WGS sequence"/>
</dbReference>
<keyword evidence="2" id="KW-1185">Reference proteome</keyword>
<gene>
    <name evidence="1" type="ORF">P375_02415</name>
</gene>
<evidence type="ECO:0000313" key="2">
    <source>
        <dbReference type="Proteomes" id="UP000030418"/>
    </source>
</evidence>
<dbReference type="PIRSF" id="PIRSF032209">
    <property type="entry name" value="UCP032209"/>
    <property type="match status" value="1"/>
</dbReference>
<dbReference type="Pfam" id="PF07799">
    <property type="entry name" value="DUF1643"/>
    <property type="match status" value="1"/>
</dbReference>
<dbReference type="EMBL" id="JPXY01000013">
    <property type="protein sequence ID" value="KGQ33727.1"/>
    <property type="molecule type" value="Genomic_DNA"/>
</dbReference>
<name>A0A0A2XRZ3_9PAST</name>
<dbReference type="InterPro" id="IPR016992">
    <property type="entry name" value="UCP032209"/>
</dbReference>
<accession>A0A0A2XRZ3</accession>
<dbReference type="AlphaFoldDB" id="A0A0A2XRZ3"/>
<organism evidence="1 2">
    <name type="scientific">Gallibacterium genomosp. 2</name>
    <dbReference type="NCBI Taxonomy" id="155517"/>
    <lineage>
        <taxon>Bacteria</taxon>
        <taxon>Pseudomonadati</taxon>
        <taxon>Pseudomonadota</taxon>
        <taxon>Gammaproteobacteria</taxon>
        <taxon>Pasteurellales</taxon>
        <taxon>Pasteurellaceae</taxon>
        <taxon>Gallibacterium</taxon>
    </lineage>
</organism>
<dbReference type="RefSeq" id="WP_018345897.1">
    <property type="nucleotide sequence ID" value="NZ_JPXY01000013.1"/>
</dbReference>
<proteinExistence type="predicted"/>
<comment type="caution">
    <text evidence="1">The sequence shown here is derived from an EMBL/GenBank/DDBJ whole genome shotgun (WGS) entry which is preliminary data.</text>
</comment>
<protein>
    <recommendedName>
        <fullName evidence="3">DUF1643 domain-containing protein</fullName>
    </recommendedName>
</protein>
<dbReference type="InterPro" id="IPR012441">
    <property type="entry name" value="DUF1643"/>
</dbReference>